<gene>
    <name evidence="2" type="ORF">CBR_g48536</name>
</gene>
<organism evidence="2 3">
    <name type="scientific">Chara braunii</name>
    <name type="common">Braun's stonewort</name>
    <dbReference type="NCBI Taxonomy" id="69332"/>
    <lineage>
        <taxon>Eukaryota</taxon>
        <taxon>Viridiplantae</taxon>
        <taxon>Streptophyta</taxon>
        <taxon>Charophyceae</taxon>
        <taxon>Charales</taxon>
        <taxon>Characeae</taxon>
        <taxon>Chara</taxon>
    </lineage>
</organism>
<dbReference type="OrthoDB" id="9950633at2759"/>
<sequence>MKYLIKVHYKVAMQSNEDWQGIAILAEENKGIKRLNVIMVGQPRGELKIDVQRTQKRVQEKETALANAIITLIMAARLLSEVGYQIRTDVISNVRNKSYEKALSDIEKLIELEPENQIAQEFRPLLMEKIELDKEKSTMEKKVMEPSTRGTPKDLRIDVNHLEVEDNDDEEDEDDEDDEDGDDEDDDDEEDDEDEDDDDDDEDEDEDDDDEDDDEDDDDEDDDEEESDEEEEDEETDSDEDVDETEDDDDDDDDGDERKGGKSEDNAPSRGIEKGNKSRQSRRSEITHPDPLLTIEGHSIPKPSENSAS</sequence>
<dbReference type="EMBL" id="BFEA01000703">
    <property type="protein sequence ID" value="GBG88924.1"/>
    <property type="molecule type" value="Genomic_DNA"/>
</dbReference>
<dbReference type="Proteomes" id="UP000265515">
    <property type="component" value="Unassembled WGS sequence"/>
</dbReference>
<dbReference type="Gramene" id="GBG88924">
    <property type="protein sequence ID" value="GBG88924"/>
    <property type="gene ID" value="CBR_g48536"/>
</dbReference>
<feature type="compositionally biased region" description="Acidic residues" evidence="1">
    <location>
        <begin position="165"/>
        <end position="255"/>
    </location>
</feature>
<evidence type="ECO:0000313" key="3">
    <source>
        <dbReference type="Proteomes" id="UP000265515"/>
    </source>
</evidence>
<feature type="region of interest" description="Disordered" evidence="1">
    <location>
        <begin position="137"/>
        <end position="309"/>
    </location>
</feature>
<comment type="caution">
    <text evidence="2">The sequence shown here is derived from an EMBL/GenBank/DDBJ whole genome shotgun (WGS) entry which is preliminary data.</text>
</comment>
<keyword evidence="3" id="KW-1185">Reference proteome</keyword>
<evidence type="ECO:0000256" key="1">
    <source>
        <dbReference type="SAM" id="MobiDB-lite"/>
    </source>
</evidence>
<evidence type="ECO:0000313" key="2">
    <source>
        <dbReference type="EMBL" id="GBG88924.1"/>
    </source>
</evidence>
<feature type="compositionally biased region" description="Basic and acidic residues" evidence="1">
    <location>
        <begin position="256"/>
        <end position="288"/>
    </location>
</feature>
<feature type="compositionally biased region" description="Basic and acidic residues" evidence="1">
    <location>
        <begin position="151"/>
        <end position="164"/>
    </location>
</feature>
<accession>A0A388M2Y5</accession>
<protein>
    <submittedName>
        <fullName evidence="2">Uncharacterized protein</fullName>
    </submittedName>
</protein>
<dbReference type="AlphaFoldDB" id="A0A388M2Y5"/>
<reference evidence="2 3" key="1">
    <citation type="journal article" date="2018" name="Cell">
        <title>The Chara Genome: Secondary Complexity and Implications for Plant Terrestrialization.</title>
        <authorList>
            <person name="Nishiyama T."/>
            <person name="Sakayama H."/>
            <person name="Vries J.D."/>
            <person name="Buschmann H."/>
            <person name="Saint-Marcoux D."/>
            <person name="Ullrich K.K."/>
            <person name="Haas F.B."/>
            <person name="Vanderstraeten L."/>
            <person name="Becker D."/>
            <person name="Lang D."/>
            <person name="Vosolsobe S."/>
            <person name="Rombauts S."/>
            <person name="Wilhelmsson P.K.I."/>
            <person name="Janitza P."/>
            <person name="Kern R."/>
            <person name="Heyl A."/>
            <person name="Rumpler F."/>
            <person name="Villalobos L.I.A.C."/>
            <person name="Clay J.M."/>
            <person name="Skokan R."/>
            <person name="Toyoda A."/>
            <person name="Suzuki Y."/>
            <person name="Kagoshima H."/>
            <person name="Schijlen E."/>
            <person name="Tajeshwar N."/>
            <person name="Catarino B."/>
            <person name="Hetherington A.J."/>
            <person name="Saltykova A."/>
            <person name="Bonnot C."/>
            <person name="Breuninger H."/>
            <person name="Symeonidi A."/>
            <person name="Radhakrishnan G.V."/>
            <person name="Van Nieuwerburgh F."/>
            <person name="Deforce D."/>
            <person name="Chang C."/>
            <person name="Karol K.G."/>
            <person name="Hedrich R."/>
            <person name="Ulvskov P."/>
            <person name="Glockner G."/>
            <person name="Delwiche C.F."/>
            <person name="Petrasek J."/>
            <person name="Van de Peer Y."/>
            <person name="Friml J."/>
            <person name="Beilby M."/>
            <person name="Dolan L."/>
            <person name="Kohara Y."/>
            <person name="Sugano S."/>
            <person name="Fujiyama A."/>
            <person name="Delaux P.-M."/>
            <person name="Quint M."/>
            <person name="TheiBen G."/>
            <person name="Hagemann M."/>
            <person name="Harholt J."/>
            <person name="Dunand C."/>
            <person name="Zachgo S."/>
            <person name="Langdale J."/>
            <person name="Maumus F."/>
            <person name="Straeten D.V.D."/>
            <person name="Gould S.B."/>
            <person name="Rensing S.A."/>
        </authorList>
    </citation>
    <scope>NUCLEOTIDE SEQUENCE [LARGE SCALE GENOMIC DNA]</scope>
    <source>
        <strain evidence="2 3">S276</strain>
    </source>
</reference>
<name>A0A388M2Y5_CHABU</name>
<proteinExistence type="predicted"/>